<organism evidence="1 2">
    <name type="scientific">Heterodermia speciosa</name>
    <dbReference type="NCBI Taxonomy" id="116794"/>
    <lineage>
        <taxon>Eukaryota</taxon>
        <taxon>Fungi</taxon>
        <taxon>Dikarya</taxon>
        <taxon>Ascomycota</taxon>
        <taxon>Pezizomycotina</taxon>
        <taxon>Lecanoromycetes</taxon>
        <taxon>OSLEUM clade</taxon>
        <taxon>Lecanoromycetidae</taxon>
        <taxon>Caliciales</taxon>
        <taxon>Physciaceae</taxon>
        <taxon>Heterodermia</taxon>
    </lineage>
</organism>
<dbReference type="OrthoDB" id="4156665at2759"/>
<sequence length="170" mass="19593">MSSPSFPSRLQHLRTPLRPLISITTGLPHPLFPATLLHYHLLTTTALDDLAHYYHQRTPSEFSFGYPLPVVQRWHSKATPSANSPTTTKTIQDLLGFASDPQQSGNESAELEAKRRRFGRFVGLRGCESPSAAVDEGEMRREMERWVANEMRKREEREAEKRFWREKGCW</sequence>
<keyword evidence="2" id="KW-1185">Reference proteome</keyword>
<reference evidence="1" key="1">
    <citation type="submission" date="2021-03" db="EMBL/GenBank/DDBJ databases">
        <authorList>
            <person name="Tagirdzhanova G."/>
        </authorList>
    </citation>
    <scope>NUCLEOTIDE SEQUENCE</scope>
</reference>
<dbReference type="Proteomes" id="UP000664521">
    <property type="component" value="Unassembled WGS sequence"/>
</dbReference>
<gene>
    <name evidence="1" type="ORF">HETSPECPRED_001904</name>
</gene>
<evidence type="ECO:0000313" key="1">
    <source>
        <dbReference type="EMBL" id="CAF9939819.1"/>
    </source>
</evidence>
<evidence type="ECO:0000313" key="2">
    <source>
        <dbReference type="Proteomes" id="UP000664521"/>
    </source>
</evidence>
<comment type="caution">
    <text evidence="1">The sequence shown here is derived from an EMBL/GenBank/DDBJ whole genome shotgun (WGS) entry which is preliminary data.</text>
</comment>
<name>A0A8H3J337_9LECA</name>
<proteinExistence type="predicted"/>
<dbReference type="EMBL" id="CAJPDS010000138">
    <property type="protein sequence ID" value="CAF9939819.1"/>
    <property type="molecule type" value="Genomic_DNA"/>
</dbReference>
<dbReference type="AlphaFoldDB" id="A0A8H3J337"/>
<protein>
    <submittedName>
        <fullName evidence="1">Uncharacterized protein</fullName>
    </submittedName>
</protein>
<accession>A0A8H3J337</accession>